<keyword evidence="2" id="KW-1185">Reference proteome</keyword>
<evidence type="ECO:0008006" key="3">
    <source>
        <dbReference type="Google" id="ProtNLM"/>
    </source>
</evidence>
<reference evidence="1 2" key="1">
    <citation type="journal article" date="2022" name="Microbiol. Resour. Announc.">
        <title>Complete Genome Sequence of the Hyperthermophilic and Acidophilic Archaeon Saccharolobus caldissimus Strain HS-3T.</title>
        <authorList>
            <person name="Sakai H.D."/>
            <person name="Kurosawa N."/>
        </authorList>
    </citation>
    <scope>NUCLEOTIDE SEQUENCE [LARGE SCALE GENOMIC DNA]</scope>
    <source>
        <strain evidence="1 2">JCM32116</strain>
    </source>
</reference>
<dbReference type="EMBL" id="AP025226">
    <property type="protein sequence ID" value="BDB97536.1"/>
    <property type="molecule type" value="Genomic_DNA"/>
</dbReference>
<dbReference type="GeneID" id="68865283"/>
<proteinExistence type="predicted"/>
<evidence type="ECO:0000313" key="2">
    <source>
        <dbReference type="Proteomes" id="UP001319921"/>
    </source>
</evidence>
<gene>
    <name evidence="1" type="ORF">SACC_05530</name>
</gene>
<organism evidence="1 2">
    <name type="scientific">Saccharolobus caldissimus</name>
    <dbReference type="NCBI Taxonomy" id="1702097"/>
    <lineage>
        <taxon>Archaea</taxon>
        <taxon>Thermoproteota</taxon>
        <taxon>Thermoprotei</taxon>
        <taxon>Sulfolobales</taxon>
        <taxon>Sulfolobaceae</taxon>
        <taxon>Saccharolobus</taxon>
    </lineage>
</organism>
<dbReference type="AlphaFoldDB" id="A0AAQ4CP05"/>
<dbReference type="PANTHER" id="PTHR39640">
    <property type="entry name" value="VNG6129C"/>
    <property type="match status" value="1"/>
</dbReference>
<dbReference type="Pfam" id="PF05626">
    <property type="entry name" value="DUF790"/>
    <property type="match status" value="1"/>
</dbReference>
<sequence>MLPSELARFKIEGEKVFPIFATDEDTEVAEEVINTFRVGKKIIDILDDIKYLSKIYDHKLVKGLAKTFLKYCKVESESKIDYRELRRQLFIRGPVISEEERVKAIEEVKQMFHLDPIKLMYGDLEEERRIIEVAQLSPTDLLKVYNLSLLQTIIFNAYKMTVIMNEGWKDLVRRIKMLGLMYLAYENPLRIEIFGPLTLVKMTEKYGRNLAALIPYIVFKKEWKIIADIVIGKKKRTYRMELSNSSHLFKYIKDEEVEKRFDSSIEERFYNDFKKVIRDWQIIREPEPFVIEKRFYFPDFVLIRGDTRVYVEIMGFWTKEYISSKIEKLKHFNYPILILLNEELSYDNYIPDNFNIIKFKKKVDIGKVYLYLKSFVSQENHDIDLGSLKEDIISIKDLSKKYNTDEKIIREKLANYKDYIIMKNYAIKRSLLEELAKCDFSNRSLTDLINNYGNYILDVLEYLGYKIIWKNISEALVQKVREV</sequence>
<protein>
    <recommendedName>
        <fullName evidence="3">DUF790 family protein</fullName>
    </recommendedName>
</protein>
<dbReference type="PIRSF" id="PIRSF019435">
    <property type="entry name" value="UCP019435"/>
    <property type="match status" value="1"/>
</dbReference>
<dbReference type="PANTHER" id="PTHR39640:SF1">
    <property type="entry name" value="DUF790 FAMILY PROTEIN"/>
    <property type="match status" value="1"/>
</dbReference>
<name>A0AAQ4CP05_9CREN</name>
<evidence type="ECO:0000313" key="1">
    <source>
        <dbReference type="EMBL" id="BDB97536.1"/>
    </source>
</evidence>
<dbReference type="InterPro" id="IPR008508">
    <property type="entry name" value="Bax1"/>
</dbReference>
<dbReference type="RefSeq" id="WP_229571525.1">
    <property type="nucleotide sequence ID" value="NZ_AP025226.1"/>
</dbReference>
<dbReference type="KEGG" id="scas:SACC_05530"/>
<accession>A0AAQ4CP05</accession>
<dbReference type="Proteomes" id="UP001319921">
    <property type="component" value="Chromosome"/>
</dbReference>